<gene>
    <name evidence="2" type="ORF">R7226_21530</name>
</gene>
<dbReference type="CDD" id="cd16147">
    <property type="entry name" value="G6S"/>
    <property type="match status" value="1"/>
</dbReference>
<dbReference type="PANTHER" id="PTHR43108">
    <property type="entry name" value="N-ACETYLGLUCOSAMINE-6-SULFATASE FAMILY MEMBER"/>
    <property type="match status" value="1"/>
</dbReference>
<evidence type="ECO:0000313" key="2">
    <source>
        <dbReference type="EMBL" id="MDW5596944.1"/>
    </source>
</evidence>
<evidence type="ECO:0000259" key="1">
    <source>
        <dbReference type="Pfam" id="PF00884"/>
    </source>
</evidence>
<dbReference type="PANTHER" id="PTHR43108:SF8">
    <property type="entry name" value="SD21168P"/>
    <property type="match status" value="1"/>
</dbReference>
<accession>A0ABU4HY08</accession>
<dbReference type="InterPro" id="IPR017850">
    <property type="entry name" value="Alkaline_phosphatase_core_sf"/>
</dbReference>
<dbReference type="SUPFAM" id="SSF53649">
    <property type="entry name" value="Alkaline phosphatase-like"/>
    <property type="match status" value="1"/>
</dbReference>
<protein>
    <submittedName>
        <fullName evidence="2">Sulfatase</fullName>
    </submittedName>
</protein>
<dbReference type="Proteomes" id="UP001284601">
    <property type="component" value="Unassembled WGS sequence"/>
</dbReference>
<dbReference type="InterPro" id="IPR000917">
    <property type="entry name" value="Sulfatase_N"/>
</dbReference>
<reference evidence="3" key="1">
    <citation type="submission" date="2023-07" db="EMBL/GenBank/DDBJ databases">
        <title>Conexibacter stalactiti sp. nov., isolated from stalactites in a lava cave and emended description of the genus Conexibacter.</title>
        <authorList>
            <person name="Lee S.D."/>
        </authorList>
    </citation>
    <scope>NUCLEOTIDE SEQUENCE [LARGE SCALE GENOMIC DNA]</scope>
    <source>
        <strain evidence="3">KCTC 39840</strain>
    </source>
</reference>
<keyword evidence="3" id="KW-1185">Reference proteome</keyword>
<dbReference type="Gene3D" id="3.40.720.10">
    <property type="entry name" value="Alkaline Phosphatase, subunit A"/>
    <property type="match status" value="1"/>
</dbReference>
<evidence type="ECO:0000313" key="3">
    <source>
        <dbReference type="Proteomes" id="UP001284601"/>
    </source>
</evidence>
<comment type="caution">
    <text evidence="2">The sequence shown here is derived from an EMBL/GenBank/DDBJ whole genome shotgun (WGS) entry which is preliminary data.</text>
</comment>
<dbReference type="Pfam" id="PF00884">
    <property type="entry name" value="Sulfatase"/>
    <property type="match status" value="1"/>
</dbReference>
<dbReference type="EMBL" id="JAWSTH010000070">
    <property type="protein sequence ID" value="MDW5596944.1"/>
    <property type="molecule type" value="Genomic_DNA"/>
</dbReference>
<dbReference type="RefSeq" id="WP_318599380.1">
    <property type="nucleotide sequence ID" value="NZ_JAWSTH010000070.1"/>
</dbReference>
<sequence length="492" mass="53783">MRQTRTTTAAATAAAIAVIGAAALGGEATGADADRVPGLGPAPIVAAPRQDERRPNVIVVMTDDQTVGDLAAMPRTRALLGGAGVTFDRSYSSYPVCAPSRATFLSGQYAHNNGVMGIYRPTGGYSRFDAANALPVWLQDAGYDTIHLGKYVNGYGTDVPATQPPGWSEWYGAIDPTTYRMWGYSLNENGTVRTYGSPRDEDPRLYQTDVLAGHALRAIERRAGEARPFFMSLAFLAPHHESAALRQATGRVVRAAPRHAGARAAGSAPATPAYDEADVSDKPRFIRRRHRLAPEEAVAIDRRRHERRRSLLSVDEAVEQLVATLRRTGQLERTYILFTSDNGYLQGEHRVPAGKVLPYEAAARVPLLIRGPGLAAGARTRALVSNIDLAPTILELARAAPGRRLDGRSLLPFARDPRKRATRPLLLESGRPAYRAVRTDRWLYVRYGSGERELYDLHRDPHELRSLHADPRLVRTRAKLSATLRRLAGGGR</sequence>
<feature type="domain" description="Sulfatase N-terminal" evidence="1">
    <location>
        <begin position="55"/>
        <end position="397"/>
    </location>
</feature>
<name>A0ABU4HY08_9ACTN</name>
<proteinExistence type="predicted"/>
<organism evidence="2 3">
    <name type="scientific">Conexibacter stalactiti</name>
    <dbReference type="NCBI Taxonomy" id="1940611"/>
    <lineage>
        <taxon>Bacteria</taxon>
        <taxon>Bacillati</taxon>
        <taxon>Actinomycetota</taxon>
        <taxon>Thermoleophilia</taxon>
        <taxon>Solirubrobacterales</taxon>
        <taxon>Conexibacteraceae</taxon>
        <taxon>Conexibacter</taxon>
    </lineage>
</organism>